<dbReference type="GO" id="GO:0016757">
    <property type="term" value="F:glycosyltransferase activity"/>
    <property type="evidence" value="ECO:0007669"/>
    <property type="project" value="UniProtKB-KW"/>
</dbReference>
<dbReference type="Proteomes" id="UP001529085">
    <property type="component" value="Unassembled WGS sequence"/>
</dbReference>
<comment type="caution">
    <text evidence="2">The sequence shown here is derived from an EMBL/GenBank/DDBJ whole genome shotgun (WGS) entry which is preliminary data.</text>
</comment>
<accession>A0ABT6FYA2</accession>
<keyword evidence="2" id="KW-0328">Glycosyltransferase</keyword>
<proteinExistence type="predicted"/>
<dbReference type="SUPFAM" id="SSF53756">
    <property type="entry name" value="UDP-Glycosyltransferase/glycogen phosphorylase"/>
    <property type="match status" value="1"/>
</dbReference>
<protein>
    <submittedName>
        <fullName evidence="2">Glycosyltransferase</fullName>
        <ecNumber evidence="2">2.4.-.-</ecNumber>
    </submittedName>
</protein>
<dbReference type="RefSeq" id="WP_278004238.1">
    <property type="nucleotide sequence ID" value="NZ_JARSBN010000001.1"/>
</dbReference>
<evidence type="ECO:0000313" key="2">
    <source>
        <dbReference type="EMBL" id="MDG4714774.1"/>
    </source>
</evidence>
<dbReference type="EC" id="2.4.-.-" evidence="2"/>
<evidence type="ECO:0000313" key="3">
    <source>
        <dbReference type="Proteomes" id="UP001529085"/>
    </source>
</evidence>
<dbReference type="Gene3D" id="3.40.50.2000">
    <property type="entry name" value="Glycogen Phosphorylase B"/>
    <property type="match status" value="2"/>
</dbReference>
<dbReference type="EMBL" id="JARSBN010000001">
    <property type="protein sequence ID" value="MDG4714774.1"/>
    <property type="molecule type" value="Genomic_DNA"/>
</dbReference>
<dbReference type="Pfam" id="PF13692">
    <property type="entry name" value="Glyco_trans_1_4"/>
    <property type="match status" value="1"/>
</dbReference>
<keyword evidence="3" id="KW-1185">Reference proteome</keyword>
<evidence type="ECO:0000256" key="1">
    <source>
        <dbReference type="ARBA" id="ARBA00022679"/>
    </source>
</evidence>
<keyword evidence="1 2" id="KW-0808">Transferase</keyword>
<reference evidence="2 3" key="1">
    <citation type="submission" date="2023-03" db="EMBL/GenBank/DDBJ databases">
        <title>Strain YYF002 represents a novel species in the genus Winogradskyella isolated from seawater.</title>
        <authorList>
            <person name="Fu Z.-Y."/>
        </authorList>
    </citation>
    <scope>NUCLEOTIDE SEQUENCE [LARGE SCALE GENOMIC DNA]</scope>
    <source>
        <strain evidence="2 3">YYF002</strain>
    </source>
</reference>
<organism evidence="2 3">
    <name type="scientific">Winogradskyella marincola</name>
    <dbReference type="NCBI Taxonomy" id="3037795"/>
    <lineage>
        <taxon>Bacteria</taxon>
        <taxon>Pseudomonadati</taxon>
        <taxon>Bacteroidota</taxon>
        <taxon>Flavobacteriia</taxon>
        <taxon>Flavobacteriales</taxon>
        <taxon>Flavobacteriaceae</taxon>
        <taxon>Winogradskyella</taxon>
    </lineage>
</organism>
<gene>
    <name evidence="2" type="ORF">P7122_02735</name>
</gene>
<dbReference type="PANTHER" id="PTHR46401">
    <property type="entry name" value="GLYCOSYLTRANSFERASE WBBK-RELATED"/>
    <property type="match status" value="1"/>
</dbReference>
<dbReference type="PANTHER" id="PTHR46401:SF2">
    <property type="entry name" value="GLYCOSYLTRANSFERASE WBBK-RELATED"/>
    <property type="match status" value="1"/>
</dbReference>
<sequence>MYKFHWLESKQLDRVTNYSTEIEPLRYALDNNIKAYYYCTYAKAPKYFGLKNRIVYLSSFKNKLLNAVEFRIRVVLRTLRVVVAEKNSVIMVNQDLVALVMPAFFVNKLCRKKNKFIVDIRTTPTQPKTFDADMVNFHKKFNLAVKFFHGFSFITPFMEKYVMQEYSKENYNSVNWSSGVNIDVFNPNVHKRKNHTKTFKIFYHGGISVSRGNLNLIKAIEILRTEGLDIELLQVGIIVDQEIIDYVERNALQDWCQLLPPVSIEEIPQLIADSDLPVLPFPNFMPWRVSSPIKLMEYLAMGKKVLAPNMEAFTDVFKSNKELLYYFNTNANDQVLELKNSIEAIYSDNNFVTFNEECSNFVAKNYTWYKQAQRLFNFAQQL</sequence>
<name>A0ABT6FYA2_9FLAO</name>